<evidence type="ECO:0000256" key="8">
    <source>
        <dbReference type="PIRSR" id="PIRSR005096-3"/>
    </source>
</evidence>
<dbReference type="CDD" id="cd09019">
    <property type="entry name" value="galactose_mutarotase_like"/>
    <property type="match status" value="1"/>
</dbReference>
<sequence length="342" mass="37241">MSVTKELFLTLPDGTPVHRYTLEKGGVSLSVLDRGSTLQRVAVPGPEGKPVEVLVNYDDPAAYLACPDYLGVFVGRVANRIAKGRFTLDGKDYQLACNNGENHLHGGVEGFNTRVFRLVRAEDDLLELGLTSPDGDQGYPGKLELTVRWKLLEDGFSLEWEAEADKASPAAFTCHAYWNLAGKDAGPEAVMAHRLRLFAGRYTPVDETLIPTGELAAVENTPFDFTEPHAIGERIGQNCPQLAIAGGYDHNFALDAAPGSDGLRPLAEVTSPATGVTMTVETTLPGVQFYSGNFMQGHAKRSGFCLEPQTFPDAVNQPAFGQDVILRPGEVRRDAIRWRFHL</sequence>
<protein>
    <recommendedName>
        <fullName evidence="5">Aldose 1-epimerase</fullName>
        <ecNumber evidence="5">5.1.3.3</ecNumber>
    </recommendedName>
</protein>
<dbReference type="AlphaFoldDB" id="A0A9D1V235"/>
<comment type="similarity">
    <text evidence="2 5">Belongs to the aldose epimerase family.</text>
</comment>
<evidence type="ECO:0000313" key="9">
    <source>
        <dbReference type="EMBL" id="HIX04701.1"/>
    </source>
</evidence>
<name>A0A9D1V235_9FIRM</name>
<evidence type="ECO:0000256" key="1">
    <source>
        <dbReference type="ARBA" id="ARBA00005028"/>
    </source>
</evidence>
<feature type="binding site" evidence="8">
    <location>
        <begin position="175"/>
        <end position="177"/>
    </location>
    <ligand>
        <name>beta-D-galactose</name>
        <dbReference type="ChEBI" id="CHEBI:27667"/>
    </ligand>
</feature>
<comment type="caution">
    <text evidence="9">The sequence shown here is derived from an EMBL/GenBank/DDBJ whole genome shotgun (WGS) entry which is preliminary data.</text>
</comment>
<evidence type="ECO:0000256" key="3">
    <source>
        <dbReference type="ARBA" id="ARBA00023235"/>
    </source>
</evidence>
<proteinExistence type="inferred from homology"/>
<dbReference type="GO" id="GO:0030246">
    <property type="term" value="F:carbohydrate binding"/>
    <property type="evidence" value="ECO:0007669"/>
    <property type="project" value="InterPro"/>
</dbReference>
<dbReference type="PANTHER" id="PTHR10091">
    <property type="entry name" value="ALDOSE-1-EPIMERASE"/>
    <property type="match status" value="1"/>
</dbReference>
<reference evidence="9" key="1">
    <citation type="journal article" date="2021" name="PeerJ">
        <title>Extensive microbial diversity within the chicken gut microbiome revealed by metagenomics and culture.</title>
        <authorList>
            <person name="Gilroy R."/>
            <person name="Ravi A."/>
            <person name="Getino M."/>
            <person name="Pursley I."/>
            <person name="Horton D.L."/>
            <person name="Alikhan N.F."/>
            <person name="Baker D."/>
            <person name="Gharbi K."/>
            <person name="Hall N."/>
            <person name="Watson M."/>
            <person name="Adriaenssens E.M."/>
            <person name="Foster-Nyarko E."/>
            <person name="Jarju S."/>
            <person name="Secka A."/>
            <person name="Antonio M."/>
            <person name="Oren A."/>
            <person name="Chaudhuri R.R."/>
            <person name="La Ragione R."/>
            <person name="Hildebrand F."/>
            <person name="Pallen M.J."/>
        </authorList>
    </citation>
    <scope>NUCLEOTIDE SEQUENCE</scope>
    <source>
        <strain evidence="9">2239</strain>
    </source>
</reference>
<dbReference type="NCBIfam" id="NF008277">
    <property type="entry name" value="PRK11055.1"/>
    <property type="match status" value="1"/>
</dbReference>
<dbReference type="InterPro" id="IPR008183">
    <property type="entry name" value="Aldose_1/G6P_1-epimerase"/>
</dbReference>
<feature type="active site" description="Proton acceptor" evidence="6">
    <location>
        <position position="307"/>
    </location>
</feature>
<feature type="binding site" evidence="7">
    <location>
        <position position="249"/>
    </location>
    <ligand>
        <name>beta-D-galactose</name>
        <dbReference type="ChEBI" id="CHEBI:27667"/>
    </ligand>
</feature>
<dbReference type="PANTHER" id="PTHR10091:SF0">
    <property type="entry name" value="GALACTOSE MUTAROTASE"/>
    <property type="match status" value="1"/>
</dbReference>
<dbReference type="Gene3D" id="2.70.98.10">
    <property type="match status" value="1"/>
</dbReference>
<dbReference type="EMBL" id="DXFW01000002">
    <property type="protein sequence ID" value="HIX04701.1"/>
    <property type="molecule type" value="Genomic_DNA"/>
</dbReference>
<dbReference type="Pfam" id="PF01263">
    <property type="entry name" value="Aldose_epim"/>
    <property type="match status" value="1"/>
</dbReference>
<evidence type="ECO:0000256" key="2">
    <source>
        <dbReference type="ARBA" id="ARBA00006206"/>
    </source>
</evidence>
<organism evidence="9 10">
    <name type="scientific">Candidatus Allofournierella pullicola</name>
    <dbReference type="NCBI Taxonomy" id="2838596"/>
    <lineage>
        <taxon>Bacteria</taxon>
        <taxon>Bacillati</taxon>
        <taxon>Bacillota</taxon>
        <taxon>Clostridia</taxon>
        <taxon>Eubacteriales</taxon>
        <taxon>Oscillospiraceae</taxon>
        <taxon>Allofournierella</taxon>
    </lineage>
</organism>
<gene>
    <name evidence="9" type="ORF">H9865_01125</name>
</gene>
<dbReference type="EC" id="5.1.3.3" evidence="5"/>
<comment type="pathway">
    <text evidence="1 5">Carbohydrate metabolism; hexose metabolism.</text>
</comment>
<evidence type="ECO:0000256" key="6">
    <source>
        <dbReference type="PIRSR" id="PIRSR005096-1"/>
    </source>
</evidence>
<comment type="catalytic activity">
    <reaction evidence="5">
        <text>alpha-D-glucose = beta-D-glucose</text>
        <dbReference type="Rhea" id="RHEA:10264"/>
        <dbReference type="ChEBI" id="CHEBI:15903"/>
        <dbReference type="ChEBI" id="CHEBI:17925"/>
        <dbReference type="EC" id="5.1.3.3"/>
    </reaction>
</comment>
<feature type="binding site" evidence="8">
    <location>
        <begin position="79"/>
        <end position="80"/>
    </location>
    <ligand>
        <name>beta-D-galactose</name>
        <dbReference type="ChEBI" id="CHEBI:27667"/>
    </ligand>
</feature>
<keyword evidence="4 5" id="KW-0119">Carbohydrate metabolism</keyword>
<evidence type="ECO:0000256" key="4">
    <source>
        <dbReference type="ARBA" id="ARBA00023277"/>
    </source>
</evidence>
<dbReference type="InterPro" id="IPR014718">
    <property type="entry name" value="GH-type_carb-bd"/>
</dbReference>
<dbReference type="InterPro" id="IPR047215">
    <property type="entry name" value="Galactose_mutarotase-like"/>
</dbReference>
<feature type="active site" description="Proton donor" evidence="6">
    <location>
        <position position="175"/>
    </location>
</feature>
<reference evidence="9" key="2">
    <citation type="submission" date="2021-04" db="EMBL/GenBank/DDBJ databases">
        <authorList>
            <person name="Gilroy R."/>
        </authorList>
    </citation>
    <scope>NUCLEOTIDE SEQUENCE</scope>
    <source>
        <strain evidence="9">2239</strain>
    </source>
</reference>
<keyword evidence="3 5" id="KW-0413">Isomerase</keyword>
<dbReference type="GO" id="GO:0006006">
    <property type="term" value="P:glucose metabolic process"/>
    <property type="evidence" value="ECO:0007669"/>
    <property type="project" value="TreeGrafter"/>
</dbReference>
<dbReference type="SUPFAM" id="SSF74650">
    <property type="entry name" value="Galactose mutarotase-like"/>
    <property type="match status" value="1"/>
</dbReference>
<dbReference type="InterPro" id="IPR011013">
    <property type="entry name" value="Gal_mutarotase_sf_dom"/>
</dbReference>
<dbReference type="Proteomes" id="UP000824193">
    <property type="component" value="Unassembled WGS sequence"/>
</dbReference>
<accession>A0A9D1V235</accession>
<evidence type="ECO:0000313" key="10">
    <source>
        <dbReference type="Proteomes" id="UP000824193"/>
    </source>
</evidence>
<dbReference type="PIRSF" id="PIRSF005096">
    <property type="entry name" value="GALM"/>
    <property type="match status" value="1"/>
</dbReference>
<evidence type="ECO:0000256" key="5">
    <source>
        <dbReference type="PIRNR" id="PIRNR005096"/>
    </source>
</evidence>
<evidence type="ECO:0000256" key="7">
    <source>
        <dbReference type="PIRSR" id="PIRSR005096-2"/>
    </source>
</evidence>
<dbReference type="GO" id="GO:0004034">
    <property type="term" value="F:aldose 1-epimerase activity"/>
    <property type="evidence" value="ECO:0007669"/>
    <property type="project" value="UniProtKB-EC"/>
</dbReference>
<dbReference type="GO" id="GO:0033499">
    <property type="term" value="P:galactose catabolic process via UDP-galactose, Leloir pathway"/>
    <property type="evidence" value="ECO:0007669"/>
    <property type="project" value="TreeGrafter"/>
</dbReference>
<dbReference type="InterPro" id="IPR015443">
    <property type="entry name" value="Aldose_1-epimerase"/>
</dbReference>